<keyword evidence="2" id="KW-0812">Transmembrane</keyword>
<gene>
    <name evidence="3" type="ORF">DEF21_20875</name>
</gene>
<dbReference type="AlphaFoldDB" id="A0A358HYT2"/>
<proteinExistence type="predicted"/>
<feature type="transmembrane region" description="Helical" evidence="2">
    <location>
        <begin position="36"/>
        <end position="54"/>
    </location>
</feature>
<keyword evidence="2" id="KW-0472">Membrane</keyword>
<evidence type="ECO:0000313" key="4">
    <source>
        <dbReference type="Proteomes" id="UP000264753"/>
    </source>
</evidence>
<evidence type="ECO:0000313" key="3">
    <source>
        <dbReference type="EMBL" id="HBV00337.1"/>
    </source>
</evidence>
<feature type="coiled-coil region" evidence="1">
    <location>
        <begin position="61"/>
        <end position="95"/>
    </location>
</feature>
<organism evidence="3 4">
    <name type="scientific">Thalassospira lucentensis</name>
    <dbReference type="NCBI Taxonomy" id="168935"/>
    <lineage>
        <taxon>Bacteria</taxon>
        <taxon>Pseudomonadati</taxon>
        <taxon>Pseudomonadota</taxon>
        <taxon>Alphaproteobacteria</taxon>
        <taxon>Rhodospirillales</taxon>
        <taxon>Thalassospiraceae</taxon>
        <taxon>Thalassospira</taxon>
    </lineage>
</organism>
<dbReference type="Proteomes" id="UP000264753">
    <property type="component" value="Unassembled WGS sequence"/>
</dbReference>
<evidence type="ECO:0000256" key="1">
    <source>
        <dbReference type="SAM" id="Coils"/>
    </source>
</evidence>
<name>A0A358HYT2_9PROT</name>
<sequence>MEPNFLMTLTGIAMLLGILFCILPISVYLKQKPVKTFGLVLFASGFLLITSFKWTEMAIKIGKYEVTIANAEQTINDLTERNIEYYAALSEANDQIASTNQTLTVALGNSGETSEEWMQTIASKINSRVKAAQVAGNPPSESDYITFITQTLDEQGLSIVSTKAVSETVHEIDSWQEGWSDLNKPLLTPYLEYPLKP</sequence>
<accession>A0A358HYT2</accession>
<protein>
    <submittedName>
        <fullName evidence="3">Uncharacterized protein</fullName>
    </submittedName>
</protein>
<dbReference type="RefSeq" id="WP_277277984.1">
    <property type="nucleotide sequence ID" value="NZ_DOOG01000166.1"/>
</dbReference>
<feature type="transmembrane region" description="Helical" evidence="2">
    <location>
        <begin position="6"/>
        <end position="29"/>
    </location>
</feature>
<dbReference type="EMBL" id="DOOG01000166">
    <property type="protein sequence ID" value="HBV00337.1"/>
    <property type="molecule type" value="Genomic_DNA"/>
</dbReference>
<comment type="caution">
    <text evidence="3">The sequence shown here is derived from an EMBL/GenBank/DDBJ whole genome shotgun (WGS) entry which is preliminary data.</text>
</comment>
<reference evidence="3 4" key="1">
    <citation type="journal article" date="2018" name="Nat. Biotechnol.">
        <title>A standardized bacterial taxonomy based on genome phylogeny substantially revises the tree of life.</title>
        <authorList>
            <person name="Parks D.H."/>
            <person name="Chuvochina M."/>
            <person name="Waite D.W."/>
            <person name="Rinke C."/>
            <person name="Skarshewski A."/>
            <person name="Chaumeil P.A."/>
            <person name="Hugenholtz P."/>
        </authorList>
    </citation>
    <scope>NUCLEOTIDE SEQUENCE [LARGE SCALE GENOMIC DNA]</scope>
    <source>
        <strain evidence="3">UBA8707</strain>
    </source>
</reference>
<keyword evidence="2" id="KW-1133">Transmembrane helix</keyword>
<keyword evidence="1" id="KW-0175">Coiled coil</keyword>
<evidence type="ECO:0000256" key="2">
    <source>
        <dbReference type="SAM" id="Phobius"/>
    </source>
</evidence>